<accession>A0ACC0DER4</accession>
<name>A0ACC0DER4_9PEZI</name>
<organism evidence="1 2">
    <name type="scientific">Hypoxylon rubiginosum</name>
    <dbReference type="NCBI Taxonomy" id="110542"/>
    <lineage>
        <taxon>Eukaryota</taxon>
        <taxon>Fungi</taxon>
        <taxon>Dikarya</taxon>
        <taxon>Ascomycota</taxon>
        <taxon>Pezizomycotina</taxon>
        <taxon>Sordariomycetes</taxon>
        <taxon>Xylariomycetidae</taxon>
        <taxon>Xylariales</taxon>
        <taxon>Hypoxylaceae</taxon>
        <taxon>Hypoxylon</taxon>
    </lineage>
</organism>
<keyword evidence="2" id="KW-1185">Reference proteome</keyword>
<evidence type="ECO:0000313" key="1">
    <source>
        <dbReference type="EMBL" id="KAI6091010.1"/>
    </source>
</evidence>
<sequence length="278" mass="30085">MGLNSNELISIPANDENTGEHYRFYYDRIDNPRNMNQSLLSQFLSNFTLGFADGLTVPFALTAGLSSLGDTRTVIYAGMAEICAGCISMGVGGFLAAKGQTDAKPERQSSSRKLEAAETDSVQSYLDPLDLPPDLLQAVRSHIYCDDTVFRRLVMEKYPTLDGSTDESSLFPPVFAGLSVSFGYLLGGLLPLFPYFFVSKVGDGLVWSFPICLLALFAFGVVKYYLLHYWLAGNAGDETGMSMKVSRCCLEGVGMVLMGGFAACAAVLCVAFFASIMS</sequence>
<protein>
    <submittedName>
        <fullName evidence="1">Ccc1 family</fullName>
    </submittedName>
</protein>
<dbReference type="EMBL" id="MU394288">
    <property type="protein sequence ID" value="KAI6091010.1"/>
    <property type="molecule type" value="Genomic_DNA"/>
</dbReference>
<evidence type="ECO:0000313" key="2">
    <source>
        <dbReference type="Proteomes" id="UP001497680"/>
    </source>
</evidence>
<proteinExistence type="predicted"/>
<comment type="caution">
    <text evidence="1">The sequence shown here is derived from an EMBL/GenBank/DDBJ whole genome shotgun (WGS) entry which is preliminary data.</text>
</comment>
<reference evidence="1 2" key="1">
    <citation type="journal article" date="2022" name="New Phytol.">
        <title>Ecological generalism drives hyperdiversity of secondary metabolite gene clusters in xylarialean endophytes.</title>
        <authorList>
            <person name="Franco M.E.E."/>
            <person name="Wisecaver J.H."/>
            <person name="Arnold A.E."/>
            <person name="Ju Y.M."/>
            <person name="Slot J.C."/>
            <person name="Ahrendt S."/>
            <person name="Moore L.P."/>
            <person name="Eastman K.E."/>
            <person name="Scott K."/>
            <person name="Konkel Z."/>
            <person name="Mondo S.J."/>
            <person name="Kuo A."/>
            <person name="Hayes R.D."/>
            <person name="Haridas S."/>
            <person name="Andreopoulos B."/>
            <person name="Riley R."/>
            <person name="LaButti K."/>
            <person name="Pangilinan J."/>
            <person name="Lipzen A."/>
            <person name="Amirebrahimi M."/>
            <person name="Yan J."/>
            <person name="Adam C."/>
            <person name="Keymanesh K."/>
            <person name="Ng V."/>
            <person name="Louie K."/>
            <person name="Northen T."/>
            <person name="Drula E."/>
            <person name="Henrissat B."/>
            <person name="Hsieh H.M."/>
            <person name="Youens-Clark K."/>
            <person name="Lutzoni F."/>
            <person name="Miadlikowska J."/>
            <person name="Eastwood D.C."/>
            <person name="Hamelin R.C."/>
            <person name="Grigoriev I.V."/>
            <person name="U'Ren J.M."/>
        </authorList>
    </citation>
    <scope>NUCLEOTIDE SEQUENCE [LARGE SCALE GENOMIC DNA]</scope>
    <source>
        <strain evidence="1 2">ER1909</strain>
    </source>
</reference>
<dbReference type="Proteomes" id="UP001497680">
    <property type="component" value="Unassembled WGS sequence"/>
</dbReference>
<gene>
    <name evidence="1" type="ORF">F4821DRAFT_209987</name>
</gene>